<dbReference type="RefSeq" id="WP_348739243.1">
    <property type="nucleotide sequence ID" value="NZ_CAXJRC010000041.1"/>
</dbReference>
<organism evidence="2 3">
    <name type="scientific">Tenacibaculum vairaonense</name>
    <dbReference type="NCBI Taxonomy" id="3137860"/>
    <lineage>
        <taxon>Bacteria</taxon>
        <taxon>Pseudomonadati</taxon>
        <taxon>Bacteroidota</taxon>
        <taxon>Flavobacteriia</taxon>
        <taxon>Flavobacteriales</taxon>
        <taxon>Flavobacteriaceae</taxon>
        <taxon>Tenacibaculum</taxon>
    </lineage>
</organism>
<accession>A0ABP1FBB9</accession>
<evidence type="ECO:0000313" key="2">
    <source>
        <dbReference type="EMBL" id="CAL2107637.1"/>
    </source>
</evidence>
<evidence type="ECO:0000259" key="1">
    <source>
        <dbReference type="Pfam" id="PF13648"/>
    </source>
</evidence>
<reference evidence="2 3" key="1">
    <citation type="submission" date="2024-05" db="EMBL/GenBank/DDBJ databases">
        <authorList>
            <person name="Duchaud E."/>
        </authorList>
    </citation>
    <scope>NUCLEOTIDE SEQUENCE [LARGE SCALE GENOMIC DNA]</scope>
    <source>
        <strain evidence="2">Ena-SAMPLE-TAB-13-05-2024-13:56:06:370-140305</strain>
    </source>
</reference>
<sequence>MKKLFFLLISVSIITSCSKDENTQPQKQTENSDSIVGIWTLQKNNGFEVNDCEKKSTYTIKNDNTYTYNQFTVTNRNCTESTKNFQKGEWKNNNNGTYYFKRHGFTSGGDIPIKFENNNETMIIGRFTWIKK</sequence>
<gene>
    <name evidence="2" type="ORF">T190115A13A_40159</name>
</gene>
<protein>
    <submittedName>
        <fullName evidence="2">Lipocalin-like protein</fullName>
    </submittedName>
</protein>
<feature type="domain" description="Lipocalin-like" evidence="1">
    <location>
        <begin position="35"/>
        <end position="102"/>
    </location>
</feature>
<dbReference type="PROSITE" id="PS51257">
    <property type="entry name" value="PROKAR_LIPOPROTEIN"/>
    <property type="match status" value="1"/>
</dbReference>
<dbReference type="Pfam" id="PF13648">
    <property type="entry name" value="Lipocalin_4"/>
    <property type="match status" value="1"/>
</dbReference>
<name>A0ABP1FBB9_9FLAO</name>
<dbReference type="Proteomes" id="UP001497602">
    <property type="component" value="Unassembled WGS sequence"/>
</dbReference>
<evidence type="ECO:0000313" key="3">
    <source>
        <dbReference type="Proteomes" id="UP001497602"/>
    </source>
</evidence>
<keyword evidence="3" id="KW-1185">Reference proteome</keyword>
<dbReference type="EMBL" id="CAXJRC010000041">
    <property type="protein sequence ID" value="CAL2107637.1"/>
    <property type="molecule type" value="Genomic_DNA"/>
</dbReference>
<dbReference type="InterPro" id="IPR024311">
    <property type="entry name" value="Lipocalin-like"/>
</dbReference>
<proteinExistence type="predicted"/>
<comment type="caution">
    <text evidence="2">The sequence shown here is derived from an EMBL/GenBank/DDBJ whole genome shotgun (WGS) entry which is preliminary data.</text>
</comment>